<sequence>MDRAKEAIDEAFGGRKEKYGDIFEIIDKRWECQLHQPFHAVGYFLNPQFYYDDQERIKSGEEIMTGIFKVIEMLEKDKNKRSVIINEISKYKNAKGTFGFDMAISQRKIKASADWWTIFGASTLNLQKIAVKVLRLTCSASGCE</sequence>
<keyword evidence="2" id="KW-1185">Reference proteome</keyword>
<proteinExistence type="predicted"/>
<dbReference type="InterPro" id="IPR012337">
    <property type="entry name" value="RNaseH-like_sf"/>
</dbReference>
<comment type="caution">
    <text evidence="1">The sequence shown here is derived from an EMBL/GenBank/DDBJ whole genome shotgun (WGS) entry which is preliminary data.</text>
</comment>
<dbReference type="AlphaFoldDB" id="A0A822YDP5"/>
<protein>
    <submittedName>
        <fullName evidence="1">Uncharacterized protein</fullName>
    </submittedName>
</protein>
<accession>A0A822YDP5</accession>
<dbReference type="Proteomes" id="UP000607653">
    <property type="component" value="Unassembled WGS sequence"/>
</dbReference>
<dbReference type="SUPFAM" id="SSF53098">
    <property type="entry name" value="Ribonuclease H-like"/>
    <property type="match status" value="1"/>
</dbReference>
<evidence type="ECO:0000313" key="2">
    <source>
        <dbReference type="Proteomes" id="UP000607653"/>
    </source>
</evidence>
<organism evidence="1 2">
    <name type="scientific">Nelumbo nucifera</name>
    <name type="common">Sacred lotus</name>
    <dbReference type="NCBI Taxonomy" id="4432"/>
    <lineage>
        <taxon>Eukaryota</taxon>
        <taxon>Viridiplantae</taxon>
        <taxon>Streptophyta</taxon>
        <taxon>Embryophyta</taxon>
        <taxon>Tracheophyta</taxon>
        <taxon>Spermatophyta</taxon>
        <taxon>Magnoliopsida</taxon>
        <taxon>Proteales</taxon>
        <taxon>Nelumbonaceae</taxon>
        <taxon>Nelumbo</taxon>
    </lineage>
</organism>
<dbReference type="EMBL" id="DUZY01000002">
    <property type="protein sequence ID" value="DAD29095.1"/>
    <property type="molecule type" value="Genomic_DNA"/>
</dbReference>
<gene>
    <name evidence="1" type="ORF">HUJ06_030563</name>
</gene>
<evidence type="ECO:0000313" key="1">
    <source>
        <dbReference type="EMBL" id="DAD29095.1"/>
    </source>
</evidence>
<reference evidence="1 2" key="1">
    <citation type="journal article" date="2020" name="Mol. Biol. Evol.">
        <title>Distinct Expression and Methylation Patterns for Genes with Different Fates following a Single Whole-Genome Duplication in Flowering Plants.</title>
        <authorList>
            <person name="Shi T."/>
            <person name="Rahmani R.S."/>
            <person name="Gugger P.F."/>
            <person name="Wang M."/>
            <person name="Li H."/>
            <person name="Zhang Y."/>
            <person name="Li Z."/>
            <person name="Wang Q."/>
            <person name="Van de Peer Y."/>
            <person name="Marchal K."/>
            <person name="Chen J."/>
        </authorList>
    </citation>
    <scope>NUCLEOTIDE SEQUENCE [LARGE SCALE GENOMIC DNA]</scope>
    <source>
        <tissue evidence="1">Leaf</tissue>
    </source>
</reference>
<name>A0A822YDP5_NELNU</name>